<keyword evidence="3" id="KW-1185">Reference proteome</keyword>
<evidence type="ECO:0000313" key="2">
    <source>
        <dbReference type="EMBL" id="CAI9279582.1"/>
    </source>
</evidence>
<keyword evidence="1" id="KW-1133">Transmembrane helix</keyword>
<dbReference type="Proteomes" id="UP001177003">
    <property type="component" value="Chromosome 4"/>
</dbReference>
<reference evidence="2" key="1">
    <citation type="submission" date="2023-04" db="EMBL/GenBank/DDBJ databases">
        <authorList>
            <person name="Vijverberg K."/>
            <person name="Xiong W."/>
            <person name="Schranz E."/>
        </authorList>
    </citation>
    <scope>NUCLEOTIDE SEQUENCE</scope>
</reference>
<accession>A0AA36E2I1</accession>
<protein>
    <submittedName>
        <fullName evidence="2">Uncharacterized protein</fullName>
    </submittedName>
</protein>
<keyword evidence="1" id="KW-0812">Transmembrane</keyword>
<gene>
    <name evidence="2" type="ORF">LSALG_LOCUS19375</name>
</gene>
<proteinExistence type="predicted"/>
<evidence type="ECO:0000313" key="3">
    <source>
        <dbReference type="Proteomes" id="UP001177003"/>
    </source>
</evidence>
<feature type="transmembrane region" description="Helical" evidence="1">
    <location>
        <begin position="7"/>
        <end position="25"/>
    </location>
</feature>
<dbReference type="EMBL" id="OX465080">
    <property type="protein sequence ID" value="CAI9279582.1"/>
    <property type="molecule type" value="Genomic_DNA"/>
</dbReference>
<keyword evidence="1" id="KW-0472">Membrane</keyword>
<dbReference type="AlphaFoldDB" id="A0AA36E2I1"/>
<evidence type="ECO:0000256" key="1">
    <source>
        <dbReference type="SAM" id="Phobius"/>
    </source>
</evidence>
<organism evidence="2 3">
    <name type="scientific">Lactuca saligna</name>
    <name type="common">Willowleaf lettuce</name>
    <dbReference type="NCBI Taxonomy" id="75948"/>
    <lineage>
        <taxon>Eukaryota</taxon>
        <taxon>Viridiplantae</taxon>
        <taxon>Streptophyta</taxon>
        <taxon>Embryophyta</taxon>
        <taxon>Tracheophyta</taxon>
        <taxon>Spermatophyta</taxon>
        <taxon>Magnoliopsida</taxon>
        <taxon>eudicotyledons</taxon>
        <taxon>Gunneridae</taxon>
        <taxon>Pentapetalae</taxon>
        <taxon>asterids</taxon>
        <taxon>campanulids</taxon>
        <taxon>Asterales</taxon>
        <taxon>Asteraceae</taxon>
        <taxon>Cichorioideae</taxon>
        <taxon>Cichorieae</taxon>
        <taxon>Lactucinae</taxon>
        <taxon>Lactuca</taxon>
    </lineage>
</organism>
<name>A0AA36E2I1_LACSI</name>
<sequence length="124" mass="14190">MVSWYHLWMTYGSLVNIVLVYGVIVTPMDDISVMVVMVCYYGSQYFFEEAIKKSKEIANRHAIGSDGEGNSRLGKNFNYREFQDEECMKLFFLEADHEGKTMLEEASTLGHLDSTFVMGMMLTA</sequence>